<organism evidence="1">
    <name type="scientific">mine drainage metagenome</name>
    <dbReference type="NCBI Taxonomy" id="410659"/>
    <lineage>
        <taxon>unclassified sequences</taxon>
        <taxon>metagenomes</taxon>
        <taxon>ecological metagenomes</taxon>
    </lineage>
</organism>
<dbReference type="AlphaFoldDB" id="T1AI08"/>
<reference evidence="1" key="1">
    <citation type="submission" date="2013-08" db="EMBL/GenBank/DDBJ databases">
        <authorList>
            <person name="Mendez C."/>
            <person name="Richter M."/>
            <person name="Ferrer M."/>
            <person name="Sanchez J."/>
        </authorList>
    </citation>
    <scope>NUCLEOTIDE SEQUENCE</scope>
</reference>
<name>T1AI08_9ZZZZ</name>
<proteinExistence type="predicted"/>
<dbReference type="InterPro" id="IPR010144">
    <property type="entry name" value="CRISPR-assoc_prot_Csd1-typ"/>
</dbReference>
<accession>T1AI08</accession>
<comment type="caution">
    <text evidence="1">The sequence shown here is derived from an EMBL/GenBank/DDBJ whole genome shotgun (WGS) entry which is preliminary data.</text>
</comment>
<feature type="non-terminal residue" evidence="1">
    <location>
        <position position="165"/>
    </location>
</feature>
<dbReference type="Pfam" id="PF09709">
    <property type="entry name" value="Cas_Csd1"/>
    <property type="match status" value="1"/>
</dbReference>
<dbReference type="EMBL" id="AUZX01008102">
    <property type="protein sequence ID" value="EQD56927.1"/>
    <property type="molecule type" value="Genomic_DNA"/>
</dbReference>
<gene>
    <name evidence="1" type="ORF">B1A_11342</name>
</gene>
<reference evidence="1" key="2">
    <citation type="journal article" date="2014" name="ISME J.">
        <title>Microbial stratification in low pH oxic and suboxic macroscopic growths along an acid mine drainage.</title>
        <authorList>
            <person name="Mendez-Garcia C."/>
            <person name="Mesa V."/>
            <person name="Sprenger R.R."/>
            <person name="Richter M."/>
            <person name="Diez M.S."/>
            <person name="Solano J."/>
            <person name="Bargiela R."/>
            <person name="Golyshina O.V."/>
            <person name="Manteca A."/>
            <person name="Ramos J.L."/>
            <person name="Gallego J.R."/>
            <person name="Llorente I."/>
            <person name="Martins Dos Santos V.A."/>
            <person name="Jensen O.N."/>
            <person name="Pelaez A.I."/>
            <person name="Sanchez J."/>
            <person name="Ferrer M."/>
        </authorList>
    </citation>
    <scope>NUCLEOTIDE SEQUENCE</scope>
</reference>
<protein>
    <submittedName>
        <fullName evidence="1">CRISPR-associated Csd1 family protein</fullName>
    </submittedName>
</protein>
<evidence type="ECO:0000313" key="1">
    <source>
        <dbReference type="EMBL" id="EQD56927.1"/>
    </source>
</evidence>
<sequence>MILQALNRYYERSENLPHKGWVRRGVDYIVVLNEQGECVNLEAVGEQKKGKTIPRDMLVADIGKQAMKHTNSGKDANLLWDNASFVFGAGNKGDAKLSSFIDTLQKWLGGLNDAGVEAVRRFCISLRDHPEVAAALIERFQVKDAFEKRDPVLIFRLVTDMEGIH</sequence>